<dbReference type="Proteomes" id="UP000799437">
    <property type="component" value="Unassembled WGS sequence"/>
</dbReference>
<dbReference type="GO" id="GO:0035556">
    <property type="term" value="P:intracellular signal transduction"/>
    <property type="evidence" value="ECO:0007669"/>
    <property type="project" value="TreeGrafter"/>
</dbReference>
<proteinExistence type="inferred from homology"/>
<evidence type="ECO:0000256" key="5">
    <source>
        <dbReference type="ARBA" id="ARBA00022679"/>
    </source>
</evidence>
<dbReference type="PROSITE" id="PS00108">
    <property type="entry name" value="PROTEIN_KINASE_ST"/>
    <property type="match status" value="1"/>
</dbReference>
<evidence type="ECO:0000256" key="1">
    <source>
        <dbReference type="ARBA" id="ARBA00010791"/>
    </source>
</evidence>
<evidence type="ECO:0000313" key="14">
    <source>
        <dbReference type="Proteomes" id="UP000799437"/>
    </source>
</evidence>
<dbReference type="OrthoDB" id="504170at2759"/>
<feature type="domain" description="Protein kinase" evidence="12">
    <location>
        <begin position="126"/>
        <end position="405"/>
    </location>
</feature>
<keyword evidence="14" id="KW-1185">Reference proteome</keyword>
<evidence type="ECO:0000256" key="10">
    <source>
        <dbReference type="ARBA" id="ARBA00048679"/>
    </source>
</evidence>
<dbReference type="InterPro" id="IPR000719">
    <property type="entry name" value="Prot_kinase_dom"/>
</dbReference>
<evidence type="ECO:0000256" key="2">
    <source>
        <dbReference type="ARBA" id="ARBA00012513"/>
    </source>
</evidence>
<dbReference type="RefSeq" id="XP_033595922.1">
    <property type="nucleotide sequence ID" value="XM_033745855.1"/>
</dbReference>
<dbReference type="Gene3D" id="1.10.510.10">
    <property type="entry name" value="Transferase(Phosphotransferase) domain 1"/>
    <property type="match status" value="1"/>
</dbReference>
<dbReference type="GO" id="GO:0005524">
    <property type="term" value="F:ATP binding"/>
    <property type="evidence" value="ECO:0007669"/>
    <property type="project" value="UniProtKB-KW"/>
</dbReference>
<dbReference type="GO" id="GO:0005938">
    <property type="term" value="C:cell cortex"/>
    <property type="evidence" value="ECO:0007669"/>
    <property type="project" value="UniProtKB-ARBA"/>
</dbReference>
<feature type="compositionally biased region" description="Basic and acidic residues" evidence="11">
    <location>
        <begin position="554"/>
        <end position="572"/>
    </location>
</feature>
<comment type="catalytic activity">
    <reaction evidence="9">
        <text>L-threonyl-[protein] + ATP = O-phospho-L-threonyl-[protein] + ADP + H(+)</text>
        <dbReference type="Rhea" id="RHEA:46608"/>
        <dbReference type="Rhea" id="RHEA-COMP:11060"/>
        <dbReference type="Rhea" id="RHEA-COMP:11605"/>
        <dbReference type="ChEBI" id="CHEBI:15378"/>
        <dbReference type="ChEBI" id="CHEBI:30013"/>
        <dbReference type="ChEBI" id="CHEBI:30616"/>
        <dbReference type="ChEBI" id="CHEBI:61977"/>
        <dbReference type="ChEBI" id="CHEBI:456216"/>
        <dbReference type="EC" id="2.7.11.1"/>
    </reaction>
</comment>
<evidence type="ECO:0000256" key="9">
    <source>
        <dbReference type="ARBA" id="ARBA00047899"/>
    </source>
</evidence>
<dbReference type="SUPFAM" id="SSF56112">
    <property type="entry name" value="Protein kinase-like (PK-like)"/>
    <property type="match status" value="1"/>
</dbReference>
<sequence>MDRYYASRQTARKPFADMASRSNASTPTPTPSSQRAALKPTAVSPLVTSPAQPASIPHNESLIPTTKGTLKIRNPDAERKIPPRSPGHRRVAELAASETQSKRDSACSTVSNSSVVSKRKSHIGPWQLGKTIGRGGCSQVRAVRHSVTGQYGAAKIIEKAVAETVRAISLANLIQSTKAEDLYPEGRAIPFGLEREIVIMKLLDHKNIVRLFDVWENRNEIYLVMEYVEGGELFNYISDRRGLDEDEAVYLFRQIIAALLYCHRINIHHRDLKPENILLDKNTHQIKLVDFGMAALQPIGKHLSTPCGSPHYAAPEVIRSKSYDGGQADVWSCGVILFVMLAGYPPFQYSGDERDLKELFRQIVHAEYTMPDSFGPEAADLISRILVPDPAKRIRMEDIWDHPLLHKYDDFLGLSEQDTSMAKWVGPNPHLDDWEPLERQEIDREILRNMRVLWHSEKEETLINQLLNDDLNHEKFFYGALMKHRIQHLEDYSGFPGAIEYSNSDYHHERTPDLEDPPPLPSMQHSQSAYSIMNNEHLTPKHSFYEIPASEKSYDPFRSSRDHIVTRKDTNGRRSSLSANGKPKAVINGSNTLRVQTLRRTSKRQSSGGSVGATSPPSKRNSVARKSVASSWRTYSKASITSSVYPSSPPVFIKPRVSYKKGVSFAHLRRPATNADAWMSDTTQDTDDQQGLLQPLRSHKPDTKLQKIAARPSEEVTSRKLPITPAPSQARSIRYRKPPPTPHHYINQDVRKVSTELEQLCNEAFKNSSEEFSMVESLNDKPGAYDTPPTSISKLGSSAHKAGAPLHTDAFQHRPLPPLPDETPKTFIARELAETRARLMKRYQSEGETTNNFNEALKHLDELLKPSDGGVKRAVSAPSGSDYLSNLPAISEEDHVKELRDGHRSVTDPVHSKLHCNNRKVSDINRTIRVVDPSSPTPIAPLNVRKVSGASAKSSDSDARKGQHLTVPQIRQGSMGPGTEHDDTPSSTNAPGENGLKKKRSWLFRLGQRDKDKDYIEKEEVRQEIPKAWQGLDDRIKTSAPPSSPLPYKTGPTKLVKAHRAADVSSHQSSEFPMRQGQAPRKGFLRFFSKWTKHDPKILEFDSANDMSTTSLGSSEFSQIGDGQSKAPVDYQSNWLARFLHIKPATQVLCFHIGRGRARQEMVRLLRDWKRFGVRDVRFDRAKNTVSASVGKDNHLSIRPVTFMIELYTILEHGRRAQLCVARFTQTKGAASSFKKIVDVLADVCNGRGLLVEDEQKKNDMMEVFGM</sequence>
<dbReference type="PROSITE" id="PS50011">
    <property type="entry name" value="PROTEIN_KINASE_DOM"/>
    <property type="match status" value="1"/>
</dbReference>
<feature type="region of interest" description="Disordered" evidence="11">
    <location>
        <begin position="1"/>
        <end position="113"/>
    </location>
</feature>
<evidence type="ECO:0000256" key="8">
    <source>
        <dbReference type="ARBA" id="ARBA00022840"/>
    </source>
</evidence>
<dbReference type="PANTHER" id="PTHR24346">
    <property type="entry name" value="MAP/MICROTUBULE AFFINITY-REGULATING KINASE"/>
    <property type="match status" value="1"/>
</dbReference>
<evidence type="ECO:0000256" key="7">
    <source>
        <dbReference type="ARBA" id="ARBA00022777"/>
    </source>
</evidence>
<evidence type="ECO:0000313" key="13">
    <source>
        <dbReference type="EMBL" id="KAF2753471.1"/>
    </source>
</evidence>
<comment type="similarity">
    <text evidence="1">Belongs to the protein kinase superfamily. CAMK Ser/Thr protein kinase family. NIM1 subfamily.</text>
</comment>
<dbReference type="InterPro" id="IPR011009">
    <property type="entry name" value="Kinase-like_dom_sf"/>
</dbReference>
<dbReference type="AlphaFoldDB" id="A0A6A6VW54"/>
<dbReference type="InterPro" id="IPR031850">
    <property type="entry name" value="Fungal_KA1_dom"/>
</dbReference>
<feature type="region of interest" description="Disordered" evidence="11">
    <location>
        <begin position="554"/>
        <end position="627"/>
    </location>
</feature>
<dbReference type="Gene3D" id="3.30.310.220">
    <property type="entry name" value="Fungal kinase associated-1 domain"/>
    <property type="match status" value="1"/>
</dbReference>
<evidence type="ECO:0000256" key="4">
    <source>
        <dbReference type="ARBA" id="ARBA00022553"/>
    </source>
</evidence>
<dbReference type="GO" id="GO:0004674">
    <property type="term" value="F:protein serine/threonine kinase activity"/>
    <property type="evidence" value="ECO:0007669"/>
    <property type="project" value="UniProtKB-KW"/>
</dbReference>
<dbReference type="FunFam" id="1.10.510.10:FF:000571">
    <property type="entry name" value="Maternal embryonic leucine zipper kinase"/>
    <property type="match status" value="1"/>
</dbReference>
<dbReference type="Pfam" id="PF16797">
    <property type="entry name" value="Fungal_KA1"/>
    <property type="match status" value="1"/>
</dbReference>
<evidence type="ECO:0000259" key="12">
    <source>
        <dbReference type="PROSITE" id="PS50011"/>
    </source>
</evidence>
<dbReference type="GeneID" id="54486909"/>
<feature type="compositionally biased region" description="Polar residues" evidence="11">
    <location>
        <begin position="588"/>
        <end position="621"/>
    </location>
</feature>
<evidence type="ECO:0000256" key="11">
    <source>
        <dbReference type="SAM" id="MobiDB-lite"/>
    </source>
</evidence>
<accession>A0A6A6VW54</accession>
<keyword evidence="7 13" id="KW-0418">Kinase</keyword>
<name>A0A6A6VW54_9PEZI</name>
<dbReference type="InterPro" id="IPR008271">
    <property type="entry name" value="Ser/Thr_kinase_AS"/>
</dbReference>
<dbReference type="EC" id="2.7.11.1" evidence="2"/>
<feature type="region of interest" description="Disordered" evidence="11">
    <location>
        <begin position="504"/>
        <end position="525"/>
    </location>
</feature>
<keyword evidence="4" id="KW-0597">Phosphoprotein</keyword>
<dbReference type="PANTHER" id="PTHR24346:SF110">
    <property type="entry name" value="NON-SPECIFIC SERINE_THREONINE PROTEIN KINASE"/>
    <property type="match status" value="1"/>
</dbReference>
<evidence type="ECO:0000256" key="6">
    <source>
        <dbReference type="ARBA" id="ARBA00022741"/>
    </source>
</evidence>
<feature type="region of interest" description="Disordered" evidence="11">
    <location>
        <begin position="931"/>
        <end position="1001"/>
    </location>
</feature>
<gene>
    <name evidence="13" type="ORF">EJ05DRAFT_490163</name>
</gene>
<dbReference type="InterPro" id="IPR043024">
    <property type="entry name" value="KA1_sf_fungal"/>
</dbReference>
<comment type="catalytic activity">
    <reaction evidence="10">
        <text>L-seryl-[protein] + ATP = O-phospho-L-seryl-[protein] + ADP + H(+)</text>
        <dbReference type="Rhea" id="RHEA:17989"/>
        <dbReference type="Rhea" id="RHEA-COMP:9863"/>
        <dbReference type="Rhea" id="RHEA-COMP:11604"/>
        <dbReference type="ChEBI" id="CHEBI:15378"/>
        <dbReference type="ChEBI" id="CHEBI:29999"/>
        <dbReference type="ChEBI" id="CHEBI:30616"/>
        <dbReference type="ChEBI" id="CHEBI:83421"/>
        <dbReference type="ChEBI" id="CHEBI:456216"/>
        <dbReference type="EC" id="2.7.11.1"/>
    </reaction>
</comment>
<keyword evidence="8" id="KW-0067">ATP-binding</keyword>
<dbReference type="Pfam" id="PF00069">
    <property type="entry name" value="Pkinase"/>
    <property type="match status" value="1"/>
</dbReference>
<keyword evidence="5" id="KW-0808">Transferase</keyword>
<keyword evidence="3" id="KW-0723">Serine/threonine-protein kinase</keyword>
<protein>
    <recommendedName>
        <fullName evidence="2">non-specific serine/threonine protein kinase</fullName>
        <ecNumber evidence="2">2.7.11.1</ecNumber>
    </recommendedName>
</protein>
<organism evidence="13 14">
    <name type="scientific">Pseudovirgaria hyperparasitica</name>
    <dbReference type="NCBI Taxonomy" id="470096"/>
    <lineage>
        <taxon>Eukaryota</taxon>
        <taxon>Fungi</taxon>
        <taxon>Dikarya</taxon>
        <taxon>Ascomycota</taxon>
        <taxon>Pezizomycotina</taxon>
        <taxon>Dothideomycetes</taxon>
        <taxon>Dothideomycetes incertae sedis</taxon>
        <taxon>Acrospermales</taxon>
        <taxon>Acrospermaceae</taxon>
        <taxon>Pseudovirgaria</taxon>
    </lineage>
</organism>
<evidence type="ECO:0000256" key="3">
    <source>
        <dbReference type="ARBA" id="ARBA00022527"/>
    </source>
</evidence>
<reference evidence="13" key="1">
    <citation type="journal article" date="2020" name="Stud. Mycol.">
        <title>101 Dothideomycetes genomes: a test case for predicting lifestyles and emergence of pathogens.</title>
        <authorList>
            <person name="Haridas S."/>
            <person name="Albert R."/>
            <person name="Binder M."/>
            <person name="Bloem J."/>
            <person name="Labutti K."/>
            <person name="Salamov A."/>
            <person name="Andreopoulos B."/>
            <person name="Baker S."/>
            <person name="Barry K."/>
            <person name="Bills G."/>
            <person name="Bluhm B."/>
            <person name="Cannon C."/>
            <person name="Castanera R."/>
            <person name="Culley D."/>
            <person name="Daum C."/>
            <person name="Ezra D."/>
            <person name="Gonzalez J."/>
            <person name="Henrissat B."/>
            <person name="Kuo A."/>
            <person name="Liang C."/>
            <person name="Lipzen A."/>
            <person name="Lutzoni F."/>
            <person name="Magnuson J."/>
            <person name="Mondo S."/>
            <person name="Nolan M."/>
            <person name="Ohm R."/>
            <person name="Pangilinan J."/>
            <person name="Park H.-J."/>
            <person name="Ramirez L."/>
            <person name="Alfaro M."/>
            <person name="Sun H."/>
            <person name="Tritt A."/>
            <person name="Yoshinaga Y."/>
            <person name="Zwiers L.-H."/>
            <person name="Turgeon B."/>
            <person name="Goodwin S."/>
            <person name="Spatafora J."/>
            <person name="Crous P."/>
            <person name="Grigoriev I."/>
        </authorList>
    </citation>
    <scope>NUCLEOTIDE SEQUENCE</scope>
    <source>
        <strain evidence="13">CBS 121739</strain>
    </source>
</reference>
<dbReference type="SMART" id="SM00220">
    <property type="entry name" value="S_TKc"/>
    <property type="match status" value="1"/>
</dbReference>
<dbReference type="EMBL" id="ML996584">
    <property type="protein sequence ID" value="KAF2753471.1"/>
    <property type="molecule type" value="Genomic_DNA"/>
</dbReference>
<keyword evidence="6" id="KW-0547">Nucleotide-binding</keyword>